<feature type="transmembrane region" description="Helical" evidence="4">
    <location>
        <begin position="136"/>
        <end position="156"/>
    </location>
</feature>
<dbReference type="Gene3D" id="1.20.1250.20">
    <property type="entry name" value="MFS general substrate transporter like domains"/>
    <property type="match status" value="2"/>
</dbReference>
<feature type="transmembrane region" description="Helical" evidence="4">
    <location>
        <begin position="329"/>
        <end position="353"/>
    </location>
</feature>
<organism evidence="5 7">
    <name type="scientific">Vibrio parahaemolyticus</name>
    <dbReference type="NCBI Taxonomy" id="670"/>
    <lineage>
        <taxon>Bacteria</taxon>
        <taxon>Pseudomonadati</taxon>
        <taxon>Pseudomonadota</taxon>
        <taxon>Gammaproteobacteria</taxon>
        <taxon>Vibrionales</taxon>
        <taxon>Vibrionaceae</taxon>
        <taxon>Vibrio</taxon>
    </lineage>
</organism>
<evidence type="ECO:0000313" key="7">
    <source>
        <dbReference type="Proteomes" id="UP000321504"/>
    </source>
</evidence>
<dbReference type="InterPro" id="IPR036259">
    <property type="entry name" value="MFS_trans_sf"/>
</dbReference>
<feature type="transmembrane region" description="Helical" evidence="4">
    <location>
        <begin position="168"/>
        <end position="187"/>
    </location>
</feature>
<feature type="transmembrane region" description="Helical" evidence="4">
    <location>
        <begin position="207"/>
        <end position="229"/>
    </location>
</feature>
<dbReference type="EMBL" id="CP114195">
    <property type="protein sequence ID" value="WAT91978.1"/>
    <property type="molecule type" value="Genomic_DNA"/>
</dbReference>
<evidence type="ECO:0000256" key="3">
    <source>
        <dbReference type="ARBA" id="ARBA00023136"/>
    </source>
</evidence>
<keyword evidence="1 4" id="KW-0812">Transmembrane</keyword>
<sequence>MNTSSHGWRTPQNFLLLISIIVPIAFSTWMALLNNFVIEKANFDGADIGLLQSVREIPGFLAFTAVFLLLFIREQRFMLVSLAMLTLGTALTGYFPTLYGLLFTTLLMSTGFHYFETLKQSLSLQWLSKEEAPEMLGKFISVGALASLFTYGAIWILLEQLKFDFKTVYLLAGGVGFVLIIVMALAFPQFKTAVPQNKKLVLRKRYWLYYALTFMSGARRQIFTVFAGFLMVEKFGYSAADITLLFLINYLFNFLFAKRIGRFIGVVGERKALTFEYVGLIFVFVGYGLVQTAEWAAALYVVDHLFFALALAIKTYFQKIADPADMASTAGVAFTINHIAAVVIPVTFGMIWLVSPSSVFYIGAGMAAVSLLLSLNIPAKPEEGNETRLLRWS</sequence>
<dbReference type="AlphaFoldDB" id="A0AA46LAR3"/>
<protein>
    <submittedName>
        <fullName evidence="5">MFS transporter</fullName>
    </submittedName>
</protein>
<accession>A0AA46LAR3</accession>
<evidence type="ECO:0000256" key="1">
    <source>
        <dbReference type="ARBA" id="ARBA00022692"/>
    </source>
</evidence>
<dbReference type="PANTHER" id="PTHR23526:SF2">
    <property type="entry name" value="MAJOR FACILITATOR SUPERFAMILY (MFS) PROFILE DOMAIN-CONTAINING PROTEIN"/>
    <property type="match status" value="1"/>
</dbReference>
<feature type="transmembrane region" description="Helical" evidence="4">
    <location>
        <begin position="57"/>
        <end position="73"/>
    </location>
</feature>
<evidence type="ECO:0000313" key="6">
    <source>
        <dbReference type="EMBL" id="WAT91978.1"/>
    </source>
</evidence>
<evidence type="ECO:0000313" key="5">
    <source>
        <dbReference type="EMBL" id="TXN18580.1"/>
    </source>
</evidence>
<name>A0AA46LAR3_VIBPH</name>
<reference evidence="5 7" key="1">
    <citation type="submission" date="2019-08" db="EMBL/GenBank/DDBJ databases">
        <title>Emerging of two pre-pandemic pathogenic O4:KUT lineages of Vibrio parahaemolyticus in coastal eastern China.</title>
        <authorList>
            <person name="Yu H."/>
        </authorList>
    </citation>
    <scope>NUCLEOTIDE SEQUENCE [LARGE SCALE GENOMIC DNA]</scope>
    <source>
        <strain evidence="5 7">HZ17-383</strain>
    </source>
</reference>
<dbReference type="Proteomes" id="UP000321504">
    <property type="component" value="Unassembled WGS sequence"/>
</dbReference>
<feature type="transmembrane region" description="Helical" evidence="4">
    <location>
        <begin position="359"/>
        <end position="379"/>
    </location>
</feature>
<dbReference type="EMBL" id="VRMQ01000001">
    <property type="protein sequence ID" value="TXN18580.1"/>
    <property type="molecule type" value="Genomic_DNA"/>
</dbReference>
<feature type="transmembrane region" description="Helical" evidence="4">
    <location>
        <begin position="14"/>
        <end position="37"/>
    </location>
</feature>
<feature type="transmembrane region" description="Helical" evidence="4">
    <location>
        <begin position="235"/>
        <end position="252"/>
    </location>
</feature>
<proteinExistence type="predicted"/>
<evidence type="ECO:0000256" key="4">
    <source>
        <dbReference type="SAM" id="Phobius"/>
    </source>
</evidence>
<feature type="transmembrane region" description="Helical" evidence="4">
    <location>
        <begin position="296"/>
        <end position="317"/>
    </location>
</feature>
<evidence type="ECO:0000256" key="2">
    <source>
        <dbReference type="ARBA" id="ARBA00022989"/>
    </source>
</evidence>
<reference evidence="6" key="2">
    <citation type="submission" date="2022-12" db="EMBL/GenBank/DDBJ databases">
        <title>Vibrio parahaemolyticus become highly virulent by producing novel Tc toxins.</title>
        <authorList>
            <person name="Yang F."/>
            <person name="You Y."/>
            <person name="Lai Q."/>
            <person name="Xu L."/>
            <person name="Li F."/>
        </authorList>
    </citation>
    <scope>NUCLEOTIDE SEQUENCE</scope>
    <source>
        <strain evidence="6">Vp-HL-202005</strain>
    </source>
</reference>
<dbReference type="Proteomes" id="UP001156560">
    <property type="component" value="Chromosome 2"/>
</dbReference>
<dbReference type="InterPro" id="IPR011701">
    <property type="entry name" value="MFS"/>
</dbReference>
<gene>
    <name evidence="5" type="ORF">FVP01_06230</name>
    <name evidence="6" type="ORF">O1Q84_21635</name>
</gene>
<dbReference type="Pfam" id="PF07690">
    <property type="entry name" value="MFS_1"/>
    <property type="match status" value="1"/>
</dbReference>
<dbReference type="GO" id="GO:0022857">
    <property type="term" value="F:transmembrane transporter activity"/>
    <property type="evidence" value="ECO:0007669"/>
    <property type="project" value="InterPro"/>
</dbReference>
<feature type="transmembrane region" description="Helical" evidence="4">
    <location>
        <begin position="93"/>
        <end position="115"/>
    </location>
</feature>
<dbReference type="SUPFAM" id="SSF103473">
    <property type="entry name" value="MFS general substrate transporter"/>
    <property type="match status" value="1"/>
</dbReference>
<keyword evidence="2 4" id="KW-1133">Transmembrane helix</keyword>
<dbReference type="RefSeq" id="WP_025508690.1">
    <property type="nucleotide sequence ID" value="NZ_CP040099.1"/>
</dbReference>
<keyword evidence="3 4" id="KW-0472">Membrane</keyword>
<dbReference type="InterPro" id="IPR052528">
    <property type="entry name" value="Sugar_transport-like"/>
</dbReference>
<feature type="transmembrane region" description="Helical" evidence="4">
    <location>
        <begin position="273"/>
        <end position="290"/>
    </location>
</feature>
<dbReference type="PANTHER" id="PTHR23526">
    <property type="entry name" value="INTEGRAL MEMBRANE TRANSPORT PROTEIN-RELATED"/>
    <property type="match status" value="1"/>
</dbReference>